<dbReference type="PANTHER" id="PTHR16228:SF7">
    <property type="entry name" value="SLC41A_MGTE INTEGRAL MEMBRANE DOMAIN-CONTAINING PROTEIN"/>
    <property type="match status" value="1"/>
</dbReference>
<evidence type="ECO:0000256" key="3">
    <source>
        <dbReference type="ARBA" id="ARBA00022448"/>
    </source>
</evidence>
<proteinExistence type="inferred from homology"/>
<dbReference type="GO" id="GO:0008324">
    <property type="term" value="F:monoatomic cation transmembrane transporter activity"/>
    <property type="evidence" value="ECO:0007669"/>
    <property type="project" value="InterPro"/>
</dbReference>
<evidence type="ECO:0000256" key="1">
    <source>
        <dbReference type="ARBA" id="ARBA00004141"/>
    </source>
</evidence>
<feature type="transmembrane region" description="Helical" evidence="9">
    <location>
        <begin position="121"/>
        <end position="152"/>
    </location>
</feature>
<keyword evidence="12" id="KW-1185">Reference proteome</keyword>
<reference evidence="11 12" key="1">
    <citation type="journal article" date="2016" name="Sci. Rep.">
        <title>Metabolic traits of an uncultured archaeal lineage -MSBL1- from brine pools of the Red Sea.</title>
        <authorList>
            <person name="Mwirichia R."/>
            <person name="Alam I."/>
            <person name="Rashid M."/>
            <person name="Vinu M."/>
            <person name="Ba-Alawi W."/>
            <person name="Anthony Kamau A."/>
            <person name="Kamanda Ngugi D."/>
            <person name="Goker M."/>
            <person name="Klenk H.P."/>
            <person name="Bajic V."/>
            <person name="Stingl U."/>
        </authorList>
    </citation>
    <scope>NUCLEOTIDE SEQUENCE [LARGE SCALE GENOMIC DNA]</scope>
    <source>
        <strain evidence="11">SCGC-AAA261C02</strain>
    </source>
</reference>
<feature type="transmembrane region" description="Helical" evidence="9">
    <location>
        <begin position="89"/>
        <end position="114"/>
    </location>
</feature>
<dbReference type="PANTHER" id="PTHR16228">
    <property type="entry name" value="DIVALENT CATION TRANSPORTER SOLUTE CARRIER FAMILY 41"/>
    <property type="match status" value="1"/>
</dbReference>
<keyword evidence="7" id="KW-0406">Ion transport</keyword>
<feature type="domain" description="SLC41A/MgtE integral membrane" evidence="10">
    <location>
        <begin position="48"/>
        <end position="177"/>
    </location>
</feature>
<keyword evidence="8 9" id="KW-0472">Membrane</keyword>
<dbReference type="GO" id="GO:0016020">
    <property type="term" value="C:membrane"/>
    <property type="evidence" value="ECO:0007669"/>
    <property type="project" value="UniProtKB-SubCell"/>
</dbReference>
<comment type="caution">
    <text evidence="11">The sequence shown here is derived from an EMBL/GenBank/DDBJ whole genome shotgun (WGS) entry which is preliminary data.</text>
</comment>
<evidence type="ECO:0000256" key="7">
    <source>
        <dbReference type="ARBA" id="ARBA00023065"/>
    </source>
</evidence>
<dbReference type="InterPro" id="IPR036739">
    <property type="entry name" value="SLC41_membr_dom_sf"/>
</dbReference>
<dbReference type="InterPro" id="IPR006667">
    <property type="entry name" value="SLC41_membr_dom"/>
</dbReference>
<dbReference type="AlphaFoldDB" id="A0A133V1R4"/>
<name>A0A133V1R4_9EURY</name>
<evidence type="ECO:0000256" key="4">
    <source>
        <dbReference type="ARBA" id="ARBA00022692"/>
    </source>
</evidence>
<feature type="transmembrane region" description="Helical" evidence="9">
    <location>
        <begin position="12"/>
        <end position="33"/>
    </location>
</feature>
<accession>A0A133V1R4</accession>
<evidence type="ECO:0000256" key="9">
    <source>
        <dbReference type="SAM" id="Phobius"/>
    </source>
</evidence>
<sequence>MADVTARNIVGQALPILLLCVLIEVGAGLVLGGMEENFKLLPGLIVLVPPLLGLRGNISGALASRLGTALHQGVLDPRFLWGPEMRVNVFSSFFLTLLVSASAGILAWLVTLLVGIESVSLFTFLAIAIIAGILSSFILIGLTIGIAFMSYAKGFDPDNVTSPLMASIGDIFTVVCIYISVLLVA</sequence>
<comment type="similarity">
    <text evidence="2">Belongs to the SLC41A transporter family.</text>
</comment>
<gene>
    <name evidence="11" type="ORF">AKJ42_00805</name>
</gene>
<evidence type="ECO:0000259" key="10">
    <source>
        <dbReference type="Pfam" id="PF01769"/>
    </source>
</evidence>
<protein>
    <recommendedName>
        <fullName evidence="10">SLC41A/MgtE integral membrane domain-containing protein</fullName>
    </recommendedName>
</protein>
<dbReference type="Pfam" id="PF01769">
    <property type="entry name" value="MgtE"/>
    <property type="match status" value="1"/>
</dbReference>
<feature type="transmembrane region" description="Helical" evidence="9">
    <location>
        <begin position="164"/>
        <end position="184"/>
    </location>
</feature>
<evidence type="ECO:0000256" key="2">
    <source>
        <dbReference type="ARBA" id="ARBA00009749"/>
    </source>
</evidence>
<keyword evidence="4 9" id="KW-0812">Transmembrane</keyword>
<evidence type="ECO:0000313" key="11">
    <source>
        <dbReference type="EMBL" id="KXB00383.1"/>
    </source>
</evidence>
<dbReference type="SUPFAM" id="SSF161093">
    <property type="entry name" value="MgtE membrane domain-like"/>
    <property type="match status" value="1"/>
</dbReference>
<keyword evidence="6 9" id="KW-1133">Transmembrane helix</keyword>
<keyword evidence="3" id="KW-0813">Transport</keyword>
<dbReference type="InterPro" id="IPR045349">
    <property type="entry name" value="SLC41A1-3"/>
</dbReference>
<evidence type="ECO:0000256" key="5">
    <source>
        <dbReference type="ARBA" id="ARBA00022842"/>
    </source>
</evidence>
<evidence type="ECO:0000313" key="12">
    <source>
        <dbReference type="Proteomes" id="UP000070520"/>
    </source>
</evidence>
<dbReference type="EMBL" id="LHXW01000005">
    <property type="protein sequence ID" value="KXB00383.1"/>
    <property type="molecule type" value="Genomic_DNA"/>
</dbReference>
<dbReference type="Proteomes" id="UP000070520">
    <property type="component" value="Unassembled WGS sequence"/>
</dbReference>
<comment type="subcellular location">
    <subcellularLocation>
        <location evidence="1">Membrane</location>
        <topology evidence="1">Multi-pass membrane protein</topology>
    </subcellularLocation>
</comment>
<organism evidence="11 12">
    <name type="scientific">candidate division MSBL1 archaeon SCGC-AAA261C02</name>
    <dbReference type="NCBI Taxonomy" id="1698272"/>
    <lineage>
        <taxon>Archaea</taxon>
        <taxon>Methanobacteriati</taxon>
        <taxon>Methanobacteriota</taxon>
        <taxon>candidate division MSBL1</taxon>
    </lineage>
</organism>
<evidence type="ECO:0000256" key="6">
    <source>
        <dbReference type="ARBA" id="ARBA00022989"/>
    </source>
</evidence>
<evidence type="ECO:0000256" key="8">
    <source>
        <dbReference type="ARBA" id="ARBA00023136"/>
    </source>
</evidence>
<keyword evidence="5" id="KW-0460">Magnesium</keyword>
<dbReference type="Gene3D" id="1.10.357.20">
    <property type="entry name" value="SLC41 divalent cation transporters, integral membrane domain"/>
    <property type="match status" value="1"/>
</dbReference>